<proteinExistence type="predicted"/>
<protein>
    <submittedName>
        <fullName evidence="1">Uncharacterized protein</fullName>
    </submittedName>
</protein>
<dbReference type="AlphaFoldDB" id="A0A8X6YVD8"/>
<comment type="caution">
    <text evidence="1">The sequence shown here is derived from an EMBL/GenBank/DDBJ whole genome shotgun (WGS) entry which is preliminary data.</text>
</comment>
<evidence type="ECO:0000313" key="1">
    <source>
        <dbReference type="EMBL" id="GFY78567.1"/>
    </source>
</evidence>
<evidence type="ECO:0000313" key="2">
    <source>
        <dbReference type="Proteomes" id="UP000886998"/>
    </source>
</evidence>
<name>A0A8X6YVD8_9ARAC</name>
<organism evidence="1 2">
    <name type="scientific">Trichonephila inaurata madagascariensis</name>
    <dbReference type="NCBI Taxonomy" id="2747483"/>
    <lineage>
        <taxon>Eukaryota</taxon>
        <taxon>Metazoa</taxon>
        <taxon>Ecdysozoa</taxon>
        <taxon>Arthropoda</taxon>
        <taxon>Chelicerata</taxon>
        <taxon>Arachnida</taxon>
        <taxon>Araneae</taxon>
        <taxon>Araneomorphae</taxon>
        <taxon>Entelegynae</taxon>
        <taxon>Araneoidea</taxon>
        <taxon>Nephilidae</taxon>
        <taxon>Trichonephila</taxon>
        <taxon>Trichonephila inaurata</taxon>
    </lineage>
</organism>
<dbReference type="OrthoDB" id="10489169at2759"/>
<accession>A0A8X6YVD8</accession>
<keyword evidence="2" id="KW-1185">Reference proteome</keyword>
<gene>
    <name evidence="1" type="ORF">TNIN_173471</name>
</gene>
<reference evidence="1" key="1">
    <citation type="submission" date="2020-08" db="EMBL/GenBank/DDBJ databases">
        <title>Multicomponent nature underlies the extraordinary mechanical properties of spider dragline silk.</title>
        <authorList>
            <person name="Kono N."/>
            <person name="Nakamura H."/>
            <person name="Mori M."/>
            <person name="Yoshida Y."/>
            <person name="Ohtoshi R."/>
            <person name="Malay A.D."/>
            <person name="Moran D.A.P."/>
            <person name="Tomita M."/>
            <person name="Numata K."/>
            <person name="Arakawa K."/>
        </authorList>
    </citation>
    <scope>NUCLEOTIDE SEQUENCE</scope>
</reference>
<sequence length="145" mass="16521">MGFYLVNVTQLFSRSSIARTSIRKEAETFIEYNIHRNVSLTPFTHLLAVARLENVPRADWRLIFCEELSRRCFAKIERLVSDVTLLISVAETNPASDATELGALDKFDVTGISNTPKVCHIRRFDGLDDLRLCSLGAYEWQEIVL</sequence>
<dbReference type="Proteomes" id="UP000886998">
    <property type="component" value="Unassembled WGS sequence"/>
</dbReference>
<dbReference type="EMBL" id="BMAV01023068">
    <property type="protein sequence ID" value="GFY78567.1"/>
    <property type="molecule type" value="Genomic_DNA"/>
</dbReference>